<dbReference type="Pfam" id="PF03190">
    <property type="entry name" value="Thioredox_DsbH"/>
    <property type="match status" value="1"/>
</dbReference>
<name>A0A6N9NJ01_9FLAO</name>
<dbReference type="InterPro" id="IPR004879">
    <property type="entry name" value="Ssp411-like_TRX"/>
</dbReference>
<keyword evidence="3" id="KW-1185">Reference proteome</keyword>
<comment type="caution">
    <text evidence="2">The sequence shown here is derived from an EMBL/GenBank/DDBJ whole genome shotgun (WGS) entry which is preliminary data.</text>
</comment>
<gene>
    <name evidence="2" type="ORF">GQN54_03505</name>
</gene>
<organism evidence="2 3">
    <name type="scientific">Acidiluteibacter ferrifornacis</name>
    <dbReference type="NCBI Taxonomy" id="2692424"/>
    <lineage>
        <taxon>Bacteria</taxon>
        <taxon>Pseudomonadati</taxon>
        <taxon>Bacteroidota</taxon>
        <taxon>Flavobacteriia</taxon>
        <taxon>Flavobacteriales</taxon>
        <taxon>Cryomorphaceae</taxon>
        <taxon>Acidiluteibacter</taxon>
    </lineage>
</organism>
<dbReference type="SUPFAM" id="SSF52833">
    <property type="entry name" value="Thioredoxin-like"/>
    <property type="match status" value="1"/>
</dbReference>
<evidence type="ECO:0000259" key="1">
    <source>
        <dbReference type="Pfam" id="PF03190"/>
    </source>
</evidence>
<proteinExistence type="predicted"/>
<dbReference type="Proteomes" id="UP000470771">
    <property type="component" value="Unassembled WGS sequence"/>
</dbReference>
<dbReference type="Gene3D" id="1.50.10.10">
    <property type="match status" value="1"/>
</dbReference>
<dbReference type="EMBL" id="WWNE01000004">
    <property type="protein sequence ID" value="NBG65167.1"/>
    <property type="molecule type" value="Genomic_DNA"/>
</dbReference>
<reference evidence="2 3" key="1">
    <citation type="submission" date="2019-12" db="EMBL/GenBank/DDBJ databases">
        <authorList>
            <person name="Zhao J."/>
        </authorList>
    </citation>
    <scope>NUCLEOTIDE SEQUENCE [LARGE SCALE GENOMIC DNA]</scope>
    <source>
        <strain evidence="2 3">S-15</strain>
    </source>
</reference>
<sequence>MHNNQLINETSPYLLQHAHNPVDWRPWNAETLSLAKRTNKPIIISIGYSACHWCHVMEHESFEDELVAELMNRHFICIKVDREERPDIDQVYMSAVQLMTGQGGWPLNCVALPDGRPFYGGTYFKRDQWMNVLNQLADLFKNNYPKVLEYAEKLTKGMHQSELIEKVEEAPTFKREDIISTIEEWSKSFDPENGGPNRAPKFPMPSNLEFLMYANYYAPNAKLEAHIDLTLEKMAKGGIYDQIGGGFARYSVDPIWKIPHFEKMLYDNAQLISVYSKAYQLKQNPLYKQVVNQTIHFITTTLMHPEGYFYSALDADSEGKEGKYYIWTKEELKQVAGEDFKIIEQYYHINSHGYWENGNYILMRNLSIDEISNSLNLTKKTIEEKVNSFNQRLLIERKKRVAPGLDDKTLTSWNALTISGLLDAYNALGESRYLELAINCGKFIISKLLKVDGSLWHSFKNGQSTIQGFLEDYAFTSQAFLQLFENTGNQKWLTHAKSLTNYCYTNFYDSSNGMFFFTDLQDDPLISRKIEYMDNVIPASNSALALTLFKLGHVLAEEKHLITSKQMLENVHHQINQFGSAFSNWGILLIHHLKPFYEVAIIGKDSKTKYASLMKEYIPNKVVVIADTASNLELLKNRFVENKTYLYVCTNKTCNQPTESVKTAIEQLKK</sequence>
<dbReference type="InterPro" id="IPR008928">
    <property type="entry name" value="6-hairpin_glycosidase_sf"/>
</dbReference>
<evidence type="ECO:0000313" key="2">
    <source>
        <dbReference type="EMBL" id="NBG65167.1"/>
    </source>
</evidence>
<accession>A0A6N9NJ01</accession>
<dbReference type="PANTHER" id="PTHR42899:SF1">
    <property type="entry name" value="SPERMATOGENESIS-ASSOCIATED PROTEIN 20"/>
    <property type="match status" value="1"/>
</dbReference>
<dbReference type="InterPro" id="IPR024705">
    <property type="entry name" value="Ssp411"/>
</dbReference>
<dbReference type="GO" id="GO:0005975">
    <property type="term" value="P:carbohydrate metabolic process"/>
    <property type="evidence" value="ECO:0007669"/>
    <property type="project" value="InterPro"/>
</dbReference>
<dbReference type="Gene3D" id="3.40.30.10">
    <property type="entry name" value="Glutaredoxin"/>
    <property type="match status" value="1"/>
</dbReference>
<evidence type="ECO:0000313" key="3">
    <source>
        <dbReference type="Proteomes" id="UP000470771"/>
    </source>
</evidence>
<dbReference type="PIRSF" id="PIRSF006402">
    <property type="entry name" value="UCP006402_thioredoxin"/>
    <property type="match status" value="1"/>
</dbReference>
<dbReference type="InterPro" id="IPR012341">
    <property type="entry name" value="6hp_glycosidase-like_sf"/>
</dbReference>
<dbReference type="AlphaFoldDB" id="A0A6N9NJ01"/>
<dbReference type="CDD" id="cd02955">
    <property type="entry name" value="SSP411"/>
    <property type="match status" value="1"/>
</dbReference>
<dbReference type="SUPFAM" id="SSF48208">
    <property type="entry name" value="Six-hairpin glycosidases"/>
    <property type="match status" value="1"/>
</dbReference>
<dbReference type="InterPro" id="IPR036249">
    <property type="entry name" value="Thioredoxin-like_sf"/>
</dbReference>
<dbReference type="Gene3D" id="1.50.10.20">
    <property type="match status" value="1"/>
</dbReference>
<feature type="domain" description="Spermatogenesis-associated protein 20-like TRX" evidence="1">
    <location>
        <begin position="4"/>
        <end position="158"/>
    </location>
</feature>
<protein>
    <submittedName>
        <fullName evidence="2">DUF255 domain-containing protein</fullName>
    </submittedName>
</protein>
<dbReference type="PANTHER" id="PTHR42899">
    <property type="entry name" value="SPERMATOGENESIS-ASSOCIATED PROTEIN 20"/>
    <property type="match status" value="1"/>
</dbReference>